<feature type="region of interest" description="Disordered" evidence="1">
    <location>
        <begin position="2184"/>
        <end position="2208"/>
    </location>
</feature>
<feature type="compositionally biased region" description="Polar residues" evidence="1">
    <location>
        <begin position="2032"/>
        <end position="2045"/>
    </location>
</feature>
<evidence type="ECO:0000256" key="1">
    <source>
        <dbReference type="SAM" id="MobiDB-lite"/>
    </source>
</evidence>
<accession>A0A8H6IGX6</accession>
<proteinExistence type="predicted"/>
<feature type="region of interest" description="Disordered" evidence="1">
    <location>
        <begin position="245"/>
        <end position="281"/>
    </location>
</feature>
<feature type="region of interest" description="Disordered" evidence="1">
    <location>
        <begin position="1989"/>
        <end position="2066"/>
    </location>
</feature>
<feature type="compositionally biased region" description="Low complexity" evidence="1">
    <location>
        <begin position="161"/>
        <end position="182"/>
    </location>
</feature>
<sequence length="2276" mass="250788">MGGSVSELARGTFLAASTARIDRLGISFLNAQHTQDALMSSKGEKRPTPKRLFSFDTLKSSSSKRSSSEGHGTTSHGRTLSRGTNLTDVREGESGNILDDGGFTSPPMPPYQDPFASRPGSPGMTRFELPRTGSPAPDSRWDTLRNHVLPSSRPSTPPSVPSHSHSSRPSVSSSSRPSTPKPSRFPRLRIPTAHDYAQAGRRDSAGPCQAIRYPADSHHPKGKSDSAHSTVGGGSSMYIPFMSTSTLNNGGSNVNATGASKKSEGRRQSQTSQMTGGSSAKGAVSVKTLHSIMFYHAAPPSDSVGSQRMRCVSPHLCVVESTFNNAQAASAERCIWCCKAALTPASPNRSRILSLLRRLLVPGERKQITITHGLFVLQAFLHSPQAGPLFATELDLSKDLIEQQLLEEEYGVIRLPEDTRGSLRKAIFLEALARCLENCALSSRAWLLLNVVEDYWPLLGQEQGAYSPLQSAVHSRKLNTFCRAAYSLLQSHDLKAGEKHAVAQQIVALLETRLIPENALLDQTHALETGASIVRVVVECLVSDDARDATRWAVTTICRWLHHEDPRWKRNMDKHLQKLIAGQPWPNIFKLFSSTLQHIPDADRKVVISIALPHLNDRMLNDPPPDKTPELGNLLNTISRLYPPIFFKPLFLCAVSAKEFTVVNHLCTIVTYSRYVEDFWVRDPEMLSMALLSDTGGSKESVMWTSANIPWTAARLGQSVLMVEFINQLQTMRRLKEAGSYTDSAFASIGKFIVALGEQEKKALIAPSQRMLLCMIFREFRLLTRSMKPAPWLQRTINWFTEFYVEDDFAGDLEQERIHGMYAAAQSGAKHSEQQRRSTMILSSSSQRKQSSHSATPSDILDLCAMFEKRKPLIDGLLKGFPSKALKLLVVVSPMLHEGDYLRIAPILWENASACFLVMQCAEKTSMDTLAMIEDKLEAVRKIGILVNWRFQIMTQNVLADRSHRPFKMARIPLPFMQTESGEKSDVPTELKKQLAELGWVEHDSGPIDPQQIWIKTPMSLFPISQLDRMDVTTSLNPLDVGLGQGGQSPLPSPQPSPRRGARGRQESAEEAQAGVLRRNSTSGGPVASQKRRAIFVPPLANVFIRLTTLLHDPNFVIASTTRSILLDLMRNDPSLLSRPVMDILAGEHKDIELAISTLSNLLDVHQALPPPMSHTIFNHLMGFLKWSARQYDMPETLRDYALTLAMLSSVTTQVSGMSFREIRRSKTDAFVIPSGALWFPALGSQRPHDITGKVISLTVVRISQNLLFLALLKRNGPEVNMIRKSMTAEYMLQPDSTIETLSMVLARSHLMLLAQIFRAMSRHLSDRNELATMIDWTLMVATTRFRRLFTSRTAYTLFVPALIKVYTESAEHPGIRPAIEYAFNRFYALHKDSFLYQSLGVIGQMAMYPTIDEKALAESVYTLFFSLTKAVIAGVDAAGIHNVNKGQEREALIVNTAEEKPQTFLAAIKRADSATSQLTVLFPEEYEVDRLRMDNFIRLFLTVIAHDLSIIRAQHYLRLLRLLAPQLHNSSSSARTVLLEGISALGAIMVKGAPKSRAPDPTYGKASDGSGAFSSTAENHSADQSRIPSDLKAMRMDYLRLILGLGQAGGELSLKTARQGLDIVKLILKDSSSLPTSAMSTYISDFVRMLLIRDQPPLVKAVNIFLQDLAPILRAHMITLDFSGVFETIYELVTMPNYATEASFSQVVIGEICTAGLAGCELAASENQFHVVLSLPFRTAFIKLLAECVFVQGADVVAEIEKRSPTYLFLAGVVFPLVLELKTDVQLNADGLRTTARHRTVLSSAWLRLLFYAMNACQRSLLSSIQRSRSRDKTNDEQGGTGGGSRRGRGRAVNAHLRAQVPVFAMGLQIVKAIVVRAELDISTTILGIWERVASFLKAMLSEGDANFATRGSISPSSPTFRLSAFAGADIGEPGAILRRPRVLDYMLWSTLEFLWAYRSPLRIQLRLLTTEKIVALDLQLRMKGVSGGSIRTPMSSHPPSPRSRLSPLLLPTTNPSFSGSAHLTPLSLDPRSTPSSRFHSPANSPFLDVQQPATPMNQRRPGYQISPSPFSRPIGAPRIVHLGPTSPSALQNQPYPISPSGVLLSNSNSGGGSRVSTLGAGMTKIKSIKLVEGTYRRIRGVQALMGYELLLPLPSHDEMDMVKTWTRSQALAAIGQETKDLLEEFDPGGPRSSSSGMYGPGSASMTADRTTQLLHPNSYVPGGRQMLGRSWQSNVEGSEEGDFNDRSSIVIEVDSTFVAESPNPSPTPSPSQRR</sequence>
<dbReference type="EMBL" id="JACGCI010000004">
    <property type="protein sequence ID" value="KAF6764107.1"/>
    <property type="molecule type" value="Genomic_DNA"/>
</dbReference>
<dbReference type="GO" id="GO:0055080">
    <property type="term" value="P:monoatomic cation homeostasis"/>
    <property type="evidence" value="ECO:0007669"/>
    <property type="project" value="TreeGrafter"/>
</dbReference>
<dbReference type="PANTHER" id="PTHR31781:SF1">
    <property type="entry name" value="PROTEIN UNC-80 HOMOLOG"/>
    <property type="match status" value="1"/>
</dbReference>
<feature type="compositionally biased region" description="Basic and acidic residues" evidence="1">
    <location>
        <begin position="215"/>
        <end position="226"/>
    </location>
</feature>
<feature type="region of interest" description="Disordered" evidence="1">
    <location>
        <begin position="1038"/>
        <end position="1089"/>
    </location>
</feature>
<evidence type="ECO:0000313" key="3">
    <source>
        <dbReference type="EMBL" id="KAF6764107.1"/>
    </source>
</evidence>
<dbReference type="GO" id="GO:0034703">
    <property type="term" value="C:cation channel complex"/>
    <property type="evidence" value="ECO:0007669"/>
    <property type="project" value="TreeGrafter"/>
</dbReference>
<dbReference type="Proteomes" id="UP000521943">
    <property type="component" value="Unassembled WGS sequence"/>
</dbReference>
<feature type="region of interest" description="Disordered" evidence="1">
    <location>
        <begin position="38"/>
        <end position="231"/>
    </location>
</feature>
<evidence type="ECO:0000259" key="2">
    <source>
        <dbReference type="Pfam" id="PF20262"/>
    </source>
</evidence>
<feature type="compositionally biased region" description="Low complexity" evidence="1">
    <location>
        <begin position="843"/>
        <end position="854"/>
    </location>
</feature>
<gene>
    <name evidence="3" type="ORF">DFP72DRAFT_986293</name>
</gene>
<feature type="compositionally biased region" description="Low complexity" evidence="1">
    <location>
        <begin position="268"/>
        <end position="278"/>
    </location>
</feature>
<dbReference type="GO" id="GO:0005261">
    <property type="term" value="F:monoatomic cation channel activity"/>
    <property type="evidence" value="ECO:0007669"/>
    <property type="project" value="TreeGrafter"/>
</dbReference>
<dbReference type="PANTHER" id="PTHR31781">
    <property type="entry name" value="UNC80"/>
    <property type="match status" value="1"/>
</dbReference>
<feature type="region of interest" description="Disordered" evidence="1">
    <location>
        <begin position="2256"/>
        <end position="2276"/>
    </location>
</feature>
<feature type="region of interest" description="Disordered" evidence="1">
    <location>
        <begin position="826"/>
        <end position="856"/>
    </location>
</feature>
<feature type="domain" description="Protein UNC80 C-terminal" evidence="2">
    <location>
        <begin position="1117"/>
        <end position="1225"/>
    </location>
</feature>
<dbReference type="InterPro" id="IPR016024">
    <property type="entry name" value="ARM-type_fold"/>
</dbReference>
<feature type="compositionally biased region" description="Polar residues" evidence="1">
    <location>
        <begin position="245"/>
        <end position="260"/>
    </location>
</feature>
<feature type="compositionally biased region" description="Low complexity" evidence="1">
    <location>
        <begin position="59"/>
        <end position="78"/>
    </location>
</feature>
<feature type="compositionally biased region" description="Polar residues" evidence="1">
    <location>
        <begin position="1573"/>
        <end position="1587"/>
    </location>
</feature>
<feature type="domain" description="Protein UNC80 C-terminal" evidence="2">
    <location>
        <begin position="1334"/>
        <end position="1420"/>
    </location>
</feature>
<feature type="region of interest" description="Disordered" evidence="1">
    <location>
        <begin position="1556"/>
        <end position="1587"/>
    </location>
</feature>
<protein>
    <recommendedName>
        <fullName evidence="2">Protein UNC80 C-terminal domain-containing protein</fullName>
    </recommendedName>
</protein>
<organism evidence="3 4">
    <name type="scientific">Ephemerocybe angulata</name>
    <dbReference type="NCBI Taxonomy" id="980116"/>
    <lineage>
        <taxon>Eukaryota</taxon>
        <taxon>Fungi</taxon>
        <taxon>Dikarya</taxon>
        <taxon>Basidiomycota</taxon>
        <taxon>Agaricomycotina</taxon>
        <taxon>Agaricomycetes</taxon>
        <taxon>Agaricomycetidae</taxon>
        <taxon>Agaricales</taxon>
        <taxon>Agaricineae</taxon>
        <taxon>Psathyrellaceae</taxon>
        <taxon>Ephemerocybe</taxon>
    </lineage>
</organism>
<comment type="caution">
    <text evidence="3">The sequence shown here is derived from an EMBL/GenBank/DDBJ whole genome shotgun (WGS) entry which is preliminary data.</text>
</comment>
<dbReference type="InterPro" id="IPR046460">
    <property type="entry name" value="UNC80_C"/>
</dbReference>
<feature type="region of interest" description="Disordered" evidence="1">
    <location>
        <begin position="1828"/>
        <end position="1852"/>
    </location>
</feature>
<dbReference type="Pfam" id="PF20262">
    <property type="entry name" value="UNC80_C"/>
    <property type="match status" value="2"/>
</dbReference>
<feature type="compositionally biased region" description="Pro residues" evidence="1">
    <location>
        <begin position="2265"/>
        <end position="2276"/>
    </location>
</feature>
<keyword evidence="4" id="KW-1185">Reference proteome</keyword>
<name>A0A8H6IGX6_9AGAR</name>
<evidence type="ECO:0000313" key="4">
    <source>
        <dbReference type="Proteomes" id="UP000521943"/>
    </source>
</evidence>
<reference evidence="3 4" key="1">
    <citation type="submission" date="2020-07" db="EMBL/GenBank/DDBJ databases">
        <title>Comparative genomics of pyrophilous fungi reveals a link between fire events and developmental genes.</title>
        <authorList>
            <consortium name="DOE Joint Genome Institute"/>
            <person name="Steindorff A.S."/>
            <person name="Carver A."/>
            <person name="Calhoun S."/>
            <person name="Stillman K."/>
            <person name="Liu H."/>
            <person name="Lipzen A."/>
            <person name="Pangilinan J."/>
            <person name="Labutti K."/>
            <person name="Bruns T.D."/>
            <person name="Grigoriev I.V."/>
        </authorList>
    </citation>
    <scope>NUCLEOTIDE SEQUENCE [LARGE SCALE GENOMIC DNA]</scope>
    <source>
        <strain evidence="3 4">CBS 144469</strain>
    </source>
</reference>
<dbReference type="OrthoDB" id="5584001at2759"/>
<feature type="compositionally biased region" description="Low complexity" evidence="1">
    <location>
        <begin position="2004"/>
        <end position="2020"/>
    </location>
</feature>
<dbReference type="SUPFAM" id="SSF48371">
    <property type="entry name" value="ARM repeat"/>
    <property type="match status" value="1"/>
</dbReference>